<protein>
    <submittedName>
        <fullName evidence="1">Uncharacterized protein</fullName>
    </submittedName>
</protein>
<evidence type="ECO:0000313" key="2">
    <source>
        <dbReference type="Proteomes" id="UP000242310"/>
    </source>
</evidence>
<name>A0A2P8H7Y8_9BACI</name>
<dbReference type="AlphaFoldDB" id="A0A2P8H7Y8"/>
<gene>
    <name evidence="1" type="ORF">B0H94_11614</name>
</gene>
<keyword evidence="2" id="KW-1185">Reference proteome</keyword>
<proteinExistence type="predicted"/>
<reference evidence="1 2" key="1">
    <citation type="submission" date="2018-03" db="EMBL/GenBank/DDBJ databases">
        <title>Genomic Encyclopedia of Type Strains, Phase III (KMG-III): the genomes of soil and plant-associated and newly described type strains.</title>
        <authorList>
            <person name="Whitman W."/>
        </authorList>
    </citation>
    <scope>NUCLEOTIDE SEQUENCE [LARGE SCALE GENOMIC DNA]</scope>
    <source>
        <strain evidence="1 2">CGMCC 1.07653</strain>
    </source>
</reference>
<dbReference type="EMBL" id="PYAV01000016">
    <property type="protein sequence ID" value="PSL42311.1"/>
    <property type="molecule type" value="Genomic_DNA"/>
</dbReference>
<sequence>MSDKCNLSLGHMRYFTMFNDTVGSALKLMIPAVLLRLNLHIGGYSFNGSSSMDSLFLLKSILHFGRLSFAGVSAKEV</sequence>
<dbReference type="RefSeq" id="WP_106589767.1">
    <property type="nucleotide sequence ID" value="NZ_PYAV01000016.1"/>
</dbReference>
<dbReference type="Proteomes" id="UP000242310">
    <property type="component" value="Unassembled WGS sequence"/>
</dbReference>
<evidence type="ECO:0000313" key="1">
    <source>
        <dbReference type="EMBL" id="PSL42311.1"/>
    </source>
</evidence>
<organism evidence="1 2">
    <name type="scientific">Salsuginibacillus halophilus</name>
    <dbReference type="NCBI Taxonomy" id="517424"/>
    <lineage>
        <taxon>Bacteria</taxon>
        <taxon>Bacillati</taxon>
        <taxon>Bacillota</taxon>
        <taxon>Bacilli</taxon>
        <taxon>Bacillales</taxon>
        <taxon>Bacillaceae</taxon>
        <taxon>Salsuginibacillus</taxon>
    </lineage>
</organism>
<comment type="caution">
    <text evidence="1">The sequence shown here is derived from an EMBL/GenBank/DDBJ whole genome shotgun (WGS) entry which is preliminary data.</text>
</comment>
<accession>A0A2P8H7Y8</accession>